<dbReference type="GO" id="GO:0008146">
    <property type="term" value="F:sulfotransferase activity"/>
    <property type="evidence" value="ECO:0007669"/>
    <property type="project" value="InterPro"/>
</dbReference>
<dbReference type="SUPFAM" id="SSF52540">
    <property type="entry name" value="P-loop containing nucleoside triphosphate hydrolases"/>
    <property type="match status" value="1"/>
</dbReference>
<organism evidence="4 5">
    <name type="scientific">Trichonephila clavata</name>
    <name type="common">Joro spider</name>
    <name type="synonym">Nephila clavata</name>
    <dbReference type="NCBI Taxonomy" id="2740835"/>
    <lineage>
        <taxon>Eukaryota</taxon>
        <taxon>Metazoa</taxon>
        <taxon>Ecdysozoa</taxon>
        <taxon>Arthropoda</taxon>
        <taxon>Chelicerata</taxon>
        <taxon>Arachnida</taxon>
        <taxon>Araneae</taxon>
        <taxon>Araneomorphae</taxon>
        <taxon>Entelegynae</taxon>
        <taxon>Araneoidea</taxon>
        <taxon>Nephilidae</taxon>
        <taxon>Trichonephila</taxon>
    </lineage>
</organism>
<keyword evidence="2" id="KW-1133">Transmembrane helix</keyword>
<evidence type="ECO:0000313" key="4">
    <source>
        <dbReference type="EMBL" id="GFR00421.1"/>
    </source>
</evidence>
<dbReference type="Gene3D" id="3.40.50.300">
    <property type="entry name" value="P-loop containing nucleotide triphosphate hydrolases"/>
    <property type="match status" value="1"/>
</dbReference>
<feature type="transmembrane region" description="Helical" evidence="2">
    <location>
        <begin position="21"/>
        <end position="44"/>
    </location>
</feature>
<evidence type="ECO:0000256" key="2">
    <source>
        <dbReference type="SAM" id="Phobius"/>
    </source>
</evidence>
<dbReference type="EMBL" id="BMAO01015246">
    <property type="protein sequence ID" value="GFR00421.1"/>
    <property type="molecule type" value="Genomic_DNA"/>
</dbReference>
<evidence type="ECO:0000259" key="3">
    <source>
        <dbReference type="Pfam" id="PF00685"/>
    </source>
</evidence>
<evidence type="ECO:0000313" key="5">
    <source>
        <dbReference type="Proteomes" id="UP000887116"/>
    </source>
</evidence>
<dbReference type="AlphaFoldDB" id="A0A8X6GA32"/>
<name>A0A8X6GA32_TRICU</name>
<dbReference type="InterPro" id="IPR000863">
    <property type="entry name" value="Sulfotransferase_dom"/>
</dbReference>
<gene>
    <name evidence="4" type="primary">AGAP003962</name>
    <name evidence="4" type="ORF">TNCT_170551</name>
</gene>
<dbReference type="InterPro" id="IPR027417">
    <property type="entry name" value="P-loop_NTPase"/>
</dbReference>
<proteinExistence type="inferred from homology"/>
<protein>
    <submittedName>
        <fullName evidence="4">WSCD family member AGAP003962</fullName>
    </submittedName>
</protein>
<reference evidence="4" key="1">
    <citation type="submission" date="2020-07" db="EMBL/GenBank/DDBJ databases">
        <title>Multicomponent nature underlies the extraordinary mechanical properties of spider dragline silk.</title>
        <authorList>
            <person name="Kono N."/>
            <person name="Nakamura H."/>
            <person name="Mori M."/>
            <person name="Yoshida Y."/>
            <person name="Ohtoshi R."/>
            <person name="Malay A.D."/>
            <person name="Moran D.A.P."/>
            <person name="Tomita M."/>
            <person name="Numata K."/>
            <person name="Arakawa K."/>
        </authorList>
    </citation>
    <scope>NUCLEOTIDE SEQUENCE</scope>
</reference>
<comment type="similarity">
    <text evidence="1">Belongs to the WSCD family.</text>
</comment>
<dbReference type="Pfam" id="PF00685">
    <property type="entry name" value="Sulfotransfer_1"/>
    <property type="match status" value="1"/>
</dbReference>
<evidence type="ECO:0000256" key="1">
    <source>
        <dbReference type="ARBA" id="ARBA00010236"/>
    </source>
</evidence>
<accession>A0A8X6GA32</accession>
<keyword evidence="5" id="KW-1185">Reference proteome</keyword>
<dbReference type="OrthoDB" id="5985073at2759"/>
<dbReference type="PANTHER" id="PTHR45964">
    <property type="entry name" value="WSCD FAMILY MEMBER CG9164"/>
    <property type="match status" value="1"/>
</dbReference>
<dbReference type="InterPro" id="IPR051589">
    <property type="entry name" value="Sialate-O-sulfotransferase"/>
</dbReference>
<dbReference type="Proteomes" id="UP000887116">
    <property type="component" value="Unassembled WGS sequence"/>
</dbReference>
<sequence length="380" mass="43397">MEIKRRLPEKRHALSSTSKHFRRVLYGLIGVVLSSYVVLFILVMSRIIDQSAQDEVRRALTEESKEKKLGLKSVSLVGGIGHSLLRMERYQERWAAMARVLNTNEVRSSHIRRRINVCVQPRFRKPPGPMIALASFPGSGNTWIRFLVQQATGILTGSVYRDYSLKRNGFPAESVANGSVLLIKTHEWGEVTRQKFEKAVLLIRDPFGCLVAEFNRRAGGHVGHASPEKFHKGNAWPNFVQTHGKLWMESVLDWLQFKGPLLVLKYETITEELPGQLIRLLKFLDVNVTWNAFQCIIRNRDGIFRRAKKHLNFEPFNDSMKHTIDSYKAIVELALRYHEQGVKFDVHNTTLLQSSANGSSINFDVLPMTYIEKGQNDNGS</sequence>
<feature type="domain" description="Sulfotransferase" evidence="3">
    <location>
        <begin position="178"/>
        <end position="313"/>
    </location>
</feature>
<dbReference type="PANTHER" id="PTHR45964:SF5">
    <property type="entry name" value="WSCD FAMILY MEMBER CG9164"/>
    <property type="match status" value="1"/>
</dbReference>
<keyword evidence="2" id="KW-0812">Transmembrane</keyword>
<keyword evidence="2" id="KW-0472">Membrane</keyword>
<comment type="caution">
    <text evidence="4">The sequence shown here is derived from an EMBL/GenBank/DDBJ whole genome shotgun (WGS) entry which is preliminary data.</text>
</comment>